<dbReference type="Pfam" id="PF19585">
    <property type="entry name" value="DUF6092"/>
    <property type="match status" value="1"/>
</dbReference>
<comment type="caution">
    <text evidence="1">The sequence shown here is derived from an EMBL/GenBank/DDBJ whole genome shotgun (WGS) entry which is preliminary data.</text>
</comment>
<protein>
    <submittedName>
        <fullName evidence="1">DUF6092 family protein</fullName>
    </submittedName>
</protein>
<evidence type="ECO:0000313" key="2">
    <source>
        <dbReference type="Proteomes" id="UP001214441"/>
    </source>
</evidence>
<dbReference type="Gene3D" id="1.20.58.350">
    <property type="entry name" value="Thioesterase/thiol ester dehydrase-isomerase"/>
    <property type="match status" value="1"/>
</dbReference>
<proteinExistence type="predicted"/>
<accession>A0ABT6ZNA9</accession>
<dbReference type="RefSeq" id="WP_274039775.1">
    <property type="nucleotide sequence ID" value="NZ_JANCPR020000001.1"/>
</dbReference>
<sequence length="102" mass="10992">MKSGDTVLSPDRLREEIALLAVYLLSSGRGLLDEPADYGVFRCTDAARRTLEILEQAGGGNAELTAVRKSLDDIMFTPMGSEVNLAETLDELCGKMASALKK</sequence>
<reference evidence="1 2" key="1">
    <citation type="submission" date="2023-05" db="EMBL/GenBank/DDBJ databases">
        <title>Streptantibioticus silvisoli sp. nov., acidotolerant actinomycetes 1 from pine litter.</title>
        <authorList>
            <person name="Swiecimska M."/>
            <person name="Golinska P."/>
            <person name="Sangal V."/>
            <person name="Wachnowicz B."/>
            <person name="Goodfellow M."/>
        </authorList>
    </citation>
    <scope>NUCLEOTIDE SEQUENCE [LARGE SCALE GENOMIC DNA]</scope>
    <source>
        <strain evidence="1 2">DSM 42109</strain>
    </source>
</reference>
<dbReference type="InterPro" id="IPR046074">
    <property type="entry name" value="DUF6092"/>
</dbReference>
<evidence type="ECO:0000313" key="1">
    <source>
        <dbReference type="EMBL" id="MDJ1130548.1"/>
    </source>
</evidence>
<gene>
    <name evidence="1" type="ORF">NMN56_000990</name>
</gene>
<dbReference type="Proteomes" id="UP001214441">
    <property type="component" value="Unassembled WGS sequence"/>
</dbReference>
<dbReference type="EMBL" id="JANCPR020000001">
    <property type="protein sequence ID" value="MDJ1130548.1"/>
    <property type="molecule type" value="Genomic_DNA"/>
</dbReference>
<organism evidence="1 2">
    <name type="scientific">Streptomyces iconiensis</name>
    <dbReference type="NCBI Taxonomy" id="1384038"/>
    <lineage>
        <taxon>Bacteria</taxon>
        <taxon>Bacillati</taxon>
        <taxon>Actinomycetota</taxon>
        <taxon>Actinomycetes</taxon>
        <taxon>Kitasatosporales</taxon>
        <taxon>Streptomycetaceae</taxon>
        <taxon>Streptomyces</taxon>
    </lineage>
</organism>
<keyword evidence="2" id="KW-1185">Reference proteome</keyword>
<name>A0ABT6ZNA9_9ACTN</name>